<comment type="caution">
    <text evidence="1">The sequence shown here is derived from an EMBL/GenBank/DDBJ whole genome shotgun (WGS) entry which is preliminary data.</text>
</comment>
<sequence>MTTNFDNIFKQISLLARMQLEGIGLKLNPPEELDYFCFCLMTALSKETGHHTEHFDLRFMSLMQQKYDLYNAATFQLRQEVYQYYLTLALHRRTTPSGADPLMQIAYVLSDQSVDPQFHRNMNIILLNMTIRHILQHSRQHIQSVTIYSEATKKPD</sequence>
<name>A0A1Z9YTN1_9GAMM</name>
<dbReference type="OrthoDB" id="9833863at2"/>
<keyword evidence="2" id="KW-1185">Reference proteome</keyword>
<organism evidence="1 2">
    <name type="scientific">Acinetobacter populi</name>
    <dbReference type="NCBI Taxonomy" id="1582270"/>
    <lineage>
        <taxon>Bacteria</taxon>
        <taxon>Pseudomonadati</taxon>
        <taxon>Pseudomonadota</taxon>
        <taxon>Gammaproteobacteria</taxon>
        <taxon>Moraxellales</taxon>
        <taxon>Moraxellaceae</taxon>
        <taxon>Acinetobacter</taxon>
    </lineage>
</organism>
<reference evidence="1 2" key="1">
    <citation type="submission" date="2017-05" db="EMBL/GenBank/DDBJ databases">
        <title>Acinetobacter populi ANC 5415 (= PBJ7), whole genome shotgun sequencing project.</title>
        <authorList>
            <person name="Nemec A."/>
            <person name="Radolfova-Krizova L."/>
        </authorList>
    </citation>
    <scope>NUCLEOTIDE SEQUENCE [LARGE SCALE GENOMIC DNA]</scope>
    <source>
        <strain evidence="1 2">PBJ7</strain>
    </source>
</reference>
<dbReference type="AlphaFoldDB" id="A0A1Z9YTN1"/>
<protein>
    <submittedName>
        <fullName evidence="1">Uncharacterized protein</fullName>
    </submittedName>
</protein>
<gene>
    <name evidence="1" type="ORF">CAP51_16570</name>
</gene>
<proteinExistence type="predicted"/>
<accession>A0A1Z9YTN1</accession>
<dbReference type="RefSeq" id="WP_087621873.1">
    <property type="nucleotide sequence ID" value="NZ_NEXX01000008.1"/>
</dbReference>
<evidence type="ECO:0000313" key="1">
    <source>
        <dbReference type="EMBL" id="OUY05557.1"/>
    </source>
</evidence>
<dbReference type="Proteomes" id="UP000196536">
    <property type="component" value="Unassembled WGS sequence"/>
</dbReference>
<dbReference type="EMBL" id="NEXX01000008">
    <property type="protein sequence ID" value="OUY05557.1"/>
    <property type="molecule type" value="Genomic_DNA"/>
</dbReference>
<evidence type="ECO:0000313" key="2">
    <source>
        <dbReference type="Proteomes" id="UP000196536"/>
    </source>
</evidence>